<name>A0AA39IBU6_9BILA</name>
<proteinExistence type="predicted"/>
<feature type="signal peptide" evidence="1">
    <location>
        <begin position="1"/>
        <end position="19"/>
    </location>
</feature>
<reference evidence="2" key="1">
    <citation type="submission" date="2023-06" db="EMBL/GenBank/DDBJ databases">
        <title>Genomic analysis of the entomopathogenic nematode Steinernema hermaphroditum.</title>
        <authorList>
            <person name="Schwarz E.M."/>
            <person name="Heppert J.K."/>
            <person name="Baniya A."/>
            <person name="Schwartz H.T."/>
            <person name="Tan C.-H."/>
            <person name="Antoshechkin I."/>
            <person name="Sternberg P.W."/>
            <person name="Goodrich-Blair H."/>
            <person name="Dillman A.R."/>
        </authorList>
    </citation>
    <scope>NUCLEOTIDE SEQUENCE</scope>
    <source>
        <strain evidence="2">PS9179</strain>
        <tissue evidence="2">Whole animal</tissue>
    </source>
</reference>
<evidence type="ECO:0000256" key="1">
    <source>
        <dbReference type="SAM" id="SignalP"/>
    </source>
</evidence>
<dbReference type="GO" id="GO:0006508">
    <property type="term" value="P:proteolysis"/>
    <property type="evidence" value="ECO:0007669"/>
    <property type="project" value="InterPro"/>
</dbReference>
<evidence type="ECO:0000313" key="3">
    <source>
        <dbReference type="Proteomes" id="UP001175271"/>
    </source>
</evidence>
<dbReference type="EMBL" id="JAUCMV010000002">
    <property type="protein sequence ID" value="KAK0420129.1"/>
    <property type="molecule type" value="Genomic_DNA"/>
</dbReference>
<dbReference type="PROSITE" id="PS51885">
    <property type="entry name" value="NEPRILYSIN"/>
    <property type="match status" value="1"/>
</dbReference>
<dbReference type="GO" id="GO:0004222">
    <property type="term" value="F:metalloendopeptidase activity"/>
    <property type="evidence" value="ECO:0007669"/>
    <property type="project" value="InterPro"/>
</dbReference>
<dbReference type="AlphaFoldDB" id="A0AA39IBU6"/>
<keyword evidence="1" id="KW-0732">Signal</keyword>
<dbReference type="Proteomes" id="UP001175271">
    <property type="component" value="Unassembled WGS sequence"/>
</dbReference>
<sequence>MRLKLLFLLSALSATYAHGRHYNHNFSKYIHPCHDFHAFVCNKMENTEGEDSLLGELNGDFKTKLKDALVIEGDVVMDEFKKIFDAKNKALFLEAAGRNFSQLTMKRGGYKSTCSFVLAEKPEDSPDNRHVDVARRIFEKMIAERAVSLHYNRTEVEEIYRREQENYEASYNMDSPEGVKMRNDIEKRKEEELQAIADEYLNNTKKVLAEKPHVHTDDNTLVVNFRRDLNLEPYLPIASFIHGFIQDVKRSIEDVDLKDVSASYRYSYHWLLCFDDEFISSVNQNATFEISESTKHNLTTNPVIKDYTSLLLSRHIQKGSFMNYNTPQKILNDTKQFMVESIQNASWIPEERKTAVLARINDMKFVFGVPNHGIKMDYVDKIIEDIQIRYSELKANSTLPVKCDAECMLKHKLEFLESAYNSSGLDVNDDTLHANFYVMNEKTGELENFPFSLVDPETSYYDYGYGNSSNTMHFNPAQIYITSEPLPEGLLYGYFTNLFTQSLLATFYTDISDLDPIFQGIKCYERFSKEWRGEMKVETLRLAAKMFSSRIKTQSWAPVGARAHKKNGQVDFDTFTPMEWFFIGAEMSTCDKSEGFTTMYKAIPEFQNTFFCRPFQELFGSDDDVCSIF</sequence>
<dbReference type="InterPro" id="IPR000718">
    <property type="entry name" value="Peptidase_M13"/>
</dbReference>
<evidence type="ECO:0008006" key="4">
    <source>
        <dbReference type="Google" id="ProtNLM"/>
    </source>
</evidence>
<accession>A0AA39IBU6</accession>
<protein>
    <recommendedName>
        <fullName evidence="4">Peptidase M13 N-terminal domain-containing protein</fullName>
    </recommendedName>
</protein>
<dbReference type="SUPFAM" id="SSF55486">
    <property type="entry name" value="Metalloproteases ('zincins'), catalytic domain"/>
    <property type="match status" value="1"/>
</dbReference>
<evidence type="ECO:0000313" key="2">
    <source>
        <dbReference type="EMBL" id="KAK0420129.1"/>
    </source>
</evidence>
<comment type="caution">
    <text evidence="2">The sequence shown here is derived from an EMBL/GenBank/DDBJ whole genome shotgun (WGS) entry which is preliminary data.</text>
</comment>
<gene>
    <name evidence="2" type="ORF">QR680_014531</name>
</gene>
<organism evidence="2 3">
    <name type="scientific">Steinernema hermaphroditum</name>
    <dbReference type="NCBI Taxonomy" id="289476"/>
    <lineage>
        <taxon>Eukaryota</taxon>
        <taxon>Metazoa</taxon>
        <taxon>Ecdysozoa</taxon>
        <taxon>Nematoda</taxon>
        <taxon>Chromadorea</taxon>
        <taxon>Rhabditida</taxon>
        <taxon>Tylenchina</taxon>
        <taxon>Panagrolaimomorpha</taxon>
        <taxon>Strongyloidoidea</taxon>
        <taxon>Steinernematidae</taxon>
        <taxon>Steinernema</taxon>
    </lineage>
</organism>
<keyword evidence="3" id="KW-1185">Reference proteome</keyword>
<feature type="chain" id="PRO_5041462483" description="Peptidase M13 N-terminal domain-containing protein" evidence="1">
    <location>
        <begin position="20"/>
        <end position="629"/>
    </location>
</feature>